<reference evidence="1" key="1">
    <citation type="submission" date="2016-01" db="EMBL/GenBank/DDBJ databases">
        <authorList>
            <person name="Peeters C."/>
        </authorList>
    </citation>
    <scope>NUCLEOTIDE SEQUENCE [LARGE SCALE GENOMIC DNA]</scope>
    <source>
        <strain evidence="1">LMG 22940</strain>
    </source>
</reference>
<keyword evidence="2" id="KW-1185">Reference proteome</keyword>
<dbReference type="Proteomes" id="UP000054770">
    <property type="component" value="Unassembled WGS sequence"/>
</dbReference>
<gene>
    <name evidence="1" type="ORF">AWB68_08667</name>
</gene>
<dbReference type="EMBL" id="FCON02000366">
    <property type="protein sequence ID" value="SAL88133.1"/>
    <property type="molecule type" value="Genomic_DNA"/>
</dbReference>
<evidence type="ECO:0008006" key="3">
    <source>
        <dbReference type="Google" id="ProtNLM"/>
    </source>
</evidence>
<protein>
    <recommendedName>
        <fullName evidence="3">Transposase</fullName>
    </recommendedName>
</protein>
<dbReference type="AlphaFoldDB" id="A0A158L5A1"/>
<name>A0A158L5A1_9BURK</name>
<organism evidence="1 2">
    <name type="scientific">Caballeronia choica</name>
    <dbReference type="NCBI Taxonomy" id="326476"/>
    <lineage>
        <taxon>Bacteria</taxon>
        <taxon>Pseudomonadati</taxon>
        <taxon>Pseudomonadota</taxon>
        <taxon>Betaproteobacteria</taxon>
        <taxon>Burkholderiales</taxon>
        <taxon>Burkholderiaceae</taxon>
        <taxon>Caballeronia</taxon>
    </lineage>
</organism>
<sequence>MLRIFVLYYSSTWMGEKVMRRFKSARHLHRFASVHDRVVNLFTHCRYHTDAK</sequence>
<comment type="caution">
    <text evidence="1">The sequence shown here is derived from an EMBL/GenBank/DDBJ whole genome shotgun (WGS) entry which is preliminary data.</text>
</comment>
<proteinExistence type="predicted"/>
<evidence type="ECO:0000313" key="2">
    <source>
        <dbReference type="Proteomes" id="UP000054770"/>
    </source>
</evidence>
<dbReference type="RefSeq" id="WP_160110190.1">
    <property type="nucleotide sequence ID" value="NZ_FCON02000366.1"/>
</dbReference>
<accession>A0A158L5A1</accession>
<dbReference type="OrthoDB" id="9087780at2"/>
<evidence type="ECO:0000313" key="1">
    <source>
        <dbReference type="EMBL" id="SAL88133.1"/>
    </source>
</evidence>